<evidence type="ECO:0000256" key="4">
    <source>
        <dbReference type="ARBA" id="ARBA00022989"/>
    </source>
</evidence>
<accession>A0A9P6LS46</accession>
<evidence type="ECO:0000313" key="9">
    <source>
        <dbReference type="EMBL" id="KAF9923662.1"/>
    </source>
</evidence>
<evidence type="ECO:0000313" key="10">
    <source>
        <dbReference type="Proteomes" id="UP000749646"/>
    </source>
</evidence>
<dbReference type="PANTHER" id="PTHR12064:SF97">
    <property type="entry name" value="METAL TRANSPORTER CNNM-5"/>
    <property type="match status" value="1"/>
</dbReference>
<dbReference type="EMBL" id="JAAAHW010010677">
    <property type="protein sequence ID" value="KAF9923662.1"/>
    <property type="molecule type" value="Genomic_DNA"/>
</dbReference>
<evidence type="ECO:0000256" key="2">
    <source>
        <dbReference type="ARBA" id="ARBA00022692"/>
    </source>
</evidence>
<dbReference type="FunFam" id="3.10.580.10:FF:000006">
    <property type="entry name" value="DUF21 and CBS domain protein"/>
    <property type="match status" value="1"/>
</dbReference>
<feature type="non-terminal residue" evidence="9">
    <location>
        <position position="472"/>
    </location>
</feature>
<dbReference type="OrthoDB" id="5353557at2759"/>
<dbReference type="GO" id="GO:0030026">
    <property type="term" value="P:intracellular manganese ion homeostasis"/>
    <property type="evidence" value="ECO:0007669"/>
    <property type="project" value="TreeGrafter"/>
</dbReference>
<feature type="compositionally biased region" description="Acidic residues" evidence="7">
    <location>
        <begin position="426"/>
        <end position="436"/>
    </location>
</feature>
<comment type="caution">
    <text evidence="9">The sequence shown here is derived from an EMBL/GenBank/DDBJ whole genome shotgun (WGS) entry which is preliminary data.</text>
</comment>
<feature type="region of interest" description="Disordered" evidence="7">
    <location>
        <begin position="361"/>
        <end position="391"/>
    </location>
</feature>
<dbReference type="Pfam" id="PF00571">
    <property type="entry name" value="CBS"/>
    <property type="match status" value="1"/>
</dbReference>
<dbReference type="GO" id="GO:0016020">
    <property type="term" value="C:membrane"/>
    <property type="evidence" value="ECO:0007669"/>
    <property type="project" value="UniProtKB-SubCell"/>
</dbReference>
<evidence type="ECO:0000256" key="1">
    <source>
        <dbReference type="ARBA" id="ARBA00004141"/>
    </source>
</evidence>
<dbReference type="GO" id="GO:0010960">
    <property type="term" value="P:magnesium ion homeostasis"/>
    <property type="evidence" value="ECO:0007669"/>
    <property type="project" value="InterPro"/>
</dbReference>
<proteinExistence type="predicted"/>
<evidence type="ECO:0000256" key="3">
    <source>
        <dbReference type="ARBA" id="ARBA00022737"/>
    </source>
</evidence>
<dbReference type="InterPro" id="IPR045095">
    <property type="entry name" value="ACDP"/>
</dbReference>
<protein>
    <recommendedName>
        <fullName evidence="8">CBS domain-containing protein</fullName>
    </recommendedName>
</protein>
<evidence type="ECO:0000259" key="8">
    <source>
        <dbReference type="PROSITE" id="PS51371"/>
    </source>
</evidence>
<keyword evidence="3" id="KW-0677">Repeat</keyword>
<dbReference type="AlphaFoldDB" id="A0A9P6LS46"/>
<reference evidence="9" key="1">
    <citation type="journal article" date="2020" name="Fungal Divers.">
        <title>Resolving the Mortierellaceae phylogeny through synthesis of multi-gene phylogenetics and phylogenomics.</title>
        <authorList>
            <person name="Vandepol N."/>
            <person name="Liber J."/>
            <person name="Desiro A."/>
            <person name="Na H."/>
            <person name="Kennedy M."/>
            <person name="Barry K."/>
            <person name="Grigoriev I.V."/>
            <person name="Miller A.N."/>
            <person name="O'Donnell K."/>
            <person name="Stajich J.E."/>
            <person name="Bonito G."/>
        </authorList>
    </citation>
    <scope>NUCLEOTIDE SEQUENCE</scope>
    <source>
        <strain evidence="9">MES-2147</strain>
    </source>
</reference>
<name>A0A9P6LS46_9FUNG</name>
<dbReference type="InterPro" id="IPR000644">
    <property type="entry name" value="CBS_dom"/>
</dbReference>
<keyword evidence="6" id="KW-0129">CBS domain</keyword>
<evidence type="ECO:0000256" key="6">
    <source>
        <dbReference type="PROSITE-ProRule" id="PRU00703"/>
    </source>
</evidence>
<dbReference type="SUPFAM" id="SSF54631">
    <property type="entry name" value="CBS-domain pair"/>
    <property type="match status" value="1"/>
</dbReference>
<keyword evidence="2" id="KW-0812">Transmembrane</keyword>
<evidence type="ECO:0000256" key="7">
    <source>
        <dbReference type="SAM" id="MobiDB-lite"/>
    </source>
</evidence>
<dbReference type="Proteomes" id="UP000749646">
    <property type="component" value="Unassembled WGS sequence"/>
</dbReference>
<keyword evidence="4" id="KW-1133">Transmembrane helix</keyword>
<keyword evidence="10" id="KW-1185">Reference proteome</keyword>
<feature type="domain" description="CBS" evidence="8">
    <location>
        <begin position="58"/>
        <end position="120"/>
    </location>
</feature>
<comment type="subcellular location">
    <subcellularLocation>
        <location evidence="1">Membrane</location>
        <topology evidence="1">Multi-pass membrane protein</topology>
    </subcellularLocation>
</comment>
<dbReference type="GO" id="GO:0005737">
    <property type="term" value="C:cytoplasm"/>
    <property type="evidence" value="ECO:0007669"/>
    <property type="project" value="TreeGrafter"/>
</dbReference>
<dbReference type="PROSITE" id="PS51371">
    <property type="entry name" value="CBS"/>
    <property type="match status" value="2"/>
</dbReference>
<dbReference type="PANTHER" id="PTHR12064">
    <property type="entry name" value="METAL TRANSPORTER CNNM"/>
    <property type="match status" value="1"/>
</dbReference>
<dbReference type="InterPro" id="IPR046342">
    <property type="entry name" value="CBS_dom_sf"/>
</dbReference>
<sequence length="472" mass="50080">MLLDSWLGVHHGTTYRRTELKTLVSLHQVDGIGELTDDEVTIIASVLDLKEKPISAVMTPLEDVFTLSEDAILDEHLMEEIVSAGYSRIPIYRHDDACNFIGMLLVKRLITYDPQDHIPVRQFTINSLPEAAPNTSCLDILNFFQEGRSHMAIVTSESGGFGEPVGVITLEDVIEELLGEEIVDESDVYVDVRNKIKVIRKPSKNANMIRNLKSLLRSPGLSESTPLLGNAGAKGGRAVDNKYMTTGKTIVQSRQASSALLDTAVIANTGANIDAHTAANTAANAASAHKDATSAGAVAAGVVESSQNGTLPKDNEVMEVAKPREVPVAGDHQGQAVVIDVPEPGGTYPIGAVVVESALVTSHSPSDSPGVQNVQPRVGDSSGTTTVKTTATEPMVTTTTTEPIIESRAIVATESTIVESTTIEPVVEEPSEEISESSDQIPGSDSLNADDQDNDGASSNAAKKKKKKKKGA</sequence>
<dbReference type="InterPro" id="IPR044751">
    <property type="entry name" value="Ion_transp-like_CBS"/>
</dbReference>
<gene>
    <name evidence="9" type="ORF">BGZ65_008739</name>
</gene>
<feature type="region of interest" description="Disordered" evidence="7">
    <location>
        <begin position="420"/>
        <end position="472"/>
    </location>
</feature>
<feature type="compositionally biased region" description="Polar residues" evidence="7">
    <location>
        <begin position="361"/>
        <end position="375"/>
    </location>
</feature>
<dbReference type="CDD" id="cd04590">
    <property type="entry name" value="CBS_pair_CorC_HlyC_assoc"/>
    <property type="match status" value="1"/>
</dbReference>
<feature type="compositionally biased region" description="Basic residues" evidence="7">
    <location>
        <begin position="462"/>
        <end position="472"/>
    </location>
</feature>
<evidence type="ECO:0000256" key="5">
    <source>
        <dbReference type="ARBA" id="ARBA00023136"/>
    </source>
</evidence>
<dbReference type="Gene3D" id="3.10.580.10">
    <property type="entry name" value="CBS-domain"/>
    <property type="match status" value="1"/>
</dbReference>
<keyword evidence="5" id="KW-0472">Membrane</keyword>
<feature type="domain" description="CBS" evidence="8">
    <location>
        <begin position="124"/>
        <end position="185"/>
    </location>
</feature>
<organism evidence="9 10">
    <name type="scientific">Modicella reniformis</name>
    <dbReference type="NCBI Taxonomy" id="1440133"/>
    <lineage>
        <taxon>Eukaryota</taxon>
        <taxon>Fungi</taxon>
        <taxon>Fungi incertae sedis</taxon>
        <taxon>Mucoromycota</taxon>
        <taxon>Mortierellomycotina</taxon>
        <taxon>Mortierellomycetes</taxon>
        <taxon>Mortierellales</taxon>
        <taxon>Mortierellaceae</taxon>
        <taxon>Modicella</taxon>
    </lineage>
</organism>